<gene>
    <name evidence="3" type="ORF">V0288_22405</name>
</gene>
<name>A0AAW9R0V7_9CHRO</name>
<dbReference type="Proteomes" id="UP001328733">
    <property type="component" value="Unassembled WGS sequence"/>
</dbReference>
<keyword evidence="4" id="KW-1185">Reference proteome</keyword>
<dbReference type="EMBL" id="JBAFSM010000064">
    <property type="protein sequence ID" value="MEG3439896.1"/>
    <property type="molecule type" value="Genomic_DNA"/>
</dbReference>
<dbReference type="InterPro" id="IPR017921">
    <property type="entry name" value="Znf_CTCHY"/>
</dbReference>
<comment type="caution">
    <text evidence="3">The sequence shown here is derived from an EMBL/GenBank/DDBJ whole genome shotgun (WGS) entry which is preliminary data.</text>
</comment>
<feature type="domain" description="CTCHY-type" evidence="2">
    <location>
        <begin position="248"/>
        <end position="320"/>
    </location>
</feature>
<sequence>MQVPRPLPTPRRVQEDSEPPNPGYCLDPFAPLWGNEPNDWNSDLARSLYYIAREIDEYGLEGDYIDDLFDLAHDIRCKICSWYEIGLKAWKIKLFKAWKKNFTSFKEFCETAIGRTPGAVNAWIRSARVMSRLIAAGFDRLPLNASIALELSKFSGEDLEEAWLSLCEEFADHEMTLEKVRDFLADPIGKDAQWKNVRIRAELWEKLTKEAARNGIPVNNLLDRLLENTPPESDENAETVEVEDPDDGERKFCMVCETQSLREIHASDREEPYYRCDQCGAGEGEDGKPRYHCHQCGTISIKKVRPPGRKTCHEQCEHCGYETETPHFAHRYRVGFAPITDHPLSNWNSVFPNRRGSLQES</sequence>
<evidence type="ECO:0000256" key="1">
    <source>
        <dbReference type="SAM" id="MobiDB-lite"/>
    </source>
</evidence>
<dbReference type="PROSITE" id="PS51270">
    <property type="entry name" value="ZF_CTCHY"/>
    <property type="match status" value="1"/>
</dbReference>
<protein>
    <recommendedName>
        <fullName evidence="2">CTCHY-type domain-containing protein</fullName>
    </recommendedName>
</protein>
<proteinExistence type="predicted"/>
<dbReference type="RefSeq" id="WP_332867368.1">
    <property type="nucleotide sequence ID" value="NZ_JBAFSM010000064.1"/>
</dbReference>
<dbReference type="AlphaFoldDB" id="A0AAW9R0V7"/>
<evidence type="ECO:0000259" key="2">
    <source>
        <dbReference type="PROSITE" id="PS51270"/>
    </source>
</evidence>
<evidence type="ECO:0000313" key="3">
    <source>
        <dbReference type="EMBL" id="MEG3439896.1"/>
    </source>
</evidence>
<accession>A0AAW9R0V7</accession>
<evidence type="ECO:0000313" key="4">
    <source>
        <dbReference type="Proteomes" id="UP001328733"/>
    </source>
</evidence>
<feature type="region of interest" description="Disordered" evidence="1">
    <location>
        <begin position="1"/>
        <end position="22"/>
    </location>
</feature>
<organism evidence="3 4">
    <name type="scientific">Pannus brasiliensis CCIBt3594</name>
    <dbReference type="NCBI Taxonomy" id="1427578"/>
    <lineage>
        <taxon>Bacteria</taxon>
        <taxon>Bacillati</taxon>
        <taxon>Cyanobacteriota</taxon>
        <taxon>Cyanophyceae</taxon>
        <taxon>Oscillatoriophycideae</taxon>
        <taxon>Chroococcales</taxon>
        <taxon>Microcystaceae</taxon>
        <taxon>Pannus</taxon>
    </lineage>
</organism>
<reference evidence="3 4" key="1">
    <citation type="submission" date="2024-01" db="EMBL/GenBank/DDBJ databases">
        <title>Genomic insights into the taxonomy and metabolism of the cyanobacterium Pannus brasiliensis CCIBt3594.</title>
        <authorList>
            <person name="Machado M."/>
            <person name="Botero N.B."/>
            <person name="Andreote A.P.D."/>
            <person name="Feitosa A.M.T."/>
            <person name="Popin R."/>
            <person name="Sivonen K."/>
            <person name="Fiore M.F."/>
        </authorList>
    </citation>
    <scope>NUCLEOTIDE SEQUENCE [LARGE SCALE GENOMIC DNA]</scope>
    <source>
        <strain evidence="3 4">CCIBt3594</strain>
    </source>
</reference>